<dbReference type="AlphaFoldDB" id="A0A135HNQ0"/>
<keyword evidence="2" id="KW-1185">Reference proteome</keyword>
<sequence length="186" mass="20031">MLPDMPVIAAIRAEGGEPLDTVLAEVAAALRSSDLSIGGILQEEHYGFDGAHPITRLRDLSDGTLIQISQDRGRHARGCRLDPGALAEASRRLEDTIERGVDLLILNRFGKSEAEGTGLRSIIERAILAGTPVLIAVRGEYIPAWEDFHGGMATWLPPEMGAVLGWCRAVTGFDRMPARASDMMAS</sequence>
<accession>A0A135HNQ0</accession>
<organism evidence="1 2">
    <name type="scientific">Paramesorhizobium deserti</name>
    <dbReference type="NCBI Taxonomy" id="1494590"/>
    <lineage>
        <taxon>Bacteria</taxon>
        <taxon>Pseudomonadati</taxon>
        <taxon>Pseudomonadota</taxon>
        <taxon>Alphaproteobacteria</taxon>
        <taxon>Hyphomicrobiales</taxon>
        <taxon>Phyllobacteriaceae</taxon>
        <taxon>Paramesorhizobium</taxon>
    </lineage>
</organism>
<gene>
    <name evidence="1" type="ORF">ATN84_21630</name>
</gene>
<dbReference type="InterPro" id="IPR018912">
    <property type="entry name" value="DUF2478"/>
</dbReference>
<protein>
    <recommendedName>
        <fullName evidence="3">Molybdenum ABC transporter ATP-binding protein</fullName>
    </recommendedName>
</protein>
<name>A0A135HNQ0_9HYPH</name>
<dbReference type="Pfam" id="PF10649">
    <property type="entry name" value="DUF2478"/>
    <property type="match status" value="1"/>
</dbReference>
<evidence type="ECO:0008006" key="3">
    <source>
        <dbReference type="Google" id="ProtNLM"/>
    </source>
</evidence>
<dbReference type="Proteomes" id="UP000070107">
    <property type="component" value="Unassembled WGS sequence"/>
</dbReference>
<dbReference type="STRING" id="1494590.ATN84_21630"/>
<dbReference type="EMBL" id="LNTU01000040">
    <property type="protein sequence ID" value="KXF74834.1"/>
    <property type="molecule type" value="Genomic_DNA"/>
</dbReference>
<evidence type="ECO:0000313" key="2">
    <source>
        <dbReference type="Proteomes" id="UP000070107"/>
    </source>
</evidence>
<reference evidence="1 2" key="1">
    <citation type="submission" date="2015-11" db="EMBL/GenBank/DDBJ databases">
        <title>Draft genome sequence of Paramesorhizobium deserti A-3-E, a strain highly resistant to diverse beta-lactam antibiotics.</title>
        <authorList>
            <person name="Lv R."/>
            <person name="Yang X."/>
            <person name="Fang N."/>
            <person name="Guo J."/>
            <person name="Luo X."/>
            <person name="Peng F."/>
            <person name="Yang R."/>
            <person name="Cui Y."/>
            <person name="Fang C."/>
            <person name="Song Y."/>
        </authorList>
    </citation>
    <scope>NUCLEOTIDE SEQUENCE [LARGE SCALE GENOMIC DNA]</scope>
    <source>
        <strain evidence="1 2">A-3-E</strain>
    </source>
</reference>
<proteinExistence type="predicted"/>
<comment type="caution">
    <text evidence="1">The sequence shown here is derived from an EMBL/GenBank/DDBJ whole genome shotgun (WGS) entry which is preliminary data.</text>
</comment>
<evidence type="ECO:0000313" key="1">
    <source>
        <dbReference type="EMBL" id="KXF74834.1"/>
    </source>
</evidence>
<dbReference type="OrthoDB" id="5918880at2"/>